<proteinExistence type="predicted"/>
<dbReference type="AlphaFoldDB" id="A0A645HPY7"/>
<protein>
    <submittedName>
        <fullName evidence="1">Uncharacterized protein</fullName>
    </submittedName>
</protein>
<reference evidence="1" key="1">
    <citation type="submission" date="2019-08" db="EMBL/GenBank/DDBJ databases">
        <authorList>
            <person name="Kucharzyk K."/>
            <person name="Murdoch R.W."/>
            <person name="Higgins S."/>
            <person name="Loffler F."/>
        </authorList>
    </citation>
    <scope>NUCLEOTIDE SEQUENCE</scope>
</reference>
<dbReference type="EMBL" id="VSSQ01093278">
    <property type="protein sequence ID" value="MPN38194.1"/>
    <property type="molecule type" value="Genomic_DNA"/>
</dbReference>
<evidence type="ECO:0000313" key="1">
    <source>
        <dbReference type="EMBL" id="MPN38194.1"/>
    </source>
</evidence>
<name>A0A645HPY7_9ZZZZ</name>
<comment type="caution">
    <text evidence="1">The sequence shown here is derived from an EMBL/GenBank/DDBJ whole genome shotgun (WGS) entry which is preliminary data.</text>
</comment>
<sequence>MDIPAASRDDIIRRHRLWNSLFGHAVCRRGIKAVAGEEAVGNISAYNASVEKQSTLVGVGGAKFHVMADHNNGNALI</sequence>
<organism evidence="1">
    <name type="scientific">bioreactor metagenome</name>
    <dbReference type="NCBI Taxonomy" id="1076179"/>
    <lineage>
        <taxon>unclassified sequences</taxon>
        <taxon>metagenomes</taxon>
        <taxon>ecological metagenomes</taxon>
    </lineage>
</organism>
<accession>A0A645HPY7</accession>
<gene>
    <name evidence="1" type="ORF">SDC9_185718</name>
</gene>